<dbReference type="InterPro" id="IPR050900">
    <property type="entry name" value="Transposase_IS3/IS150/IS904"/>
</dbReference>
<dbReference type="NCBIfam" id="NF033516">
    <property type="entry name" value="transpos_IS3"/>
    <property type="match status" value="1"/>
</dbReference>
<dbReference type="AlphaFoldDB" id="A0AB74N2P5"/>
<dbReference type="SUPFAM" id="SSF53098">
    <property type="entry name" value="Ribonuclease H-like"/>
    <property type="match status" value="1"/>
</dbReference>
<dbReference type="InterPro" id="IPR001584">
    <property type="entry name" value="Integrase_cat-core"/>
</dbReference>
<name>A0AB74N2P5_AGGAC</name>
<feature type="non-terminal residue" evidence="2">
    <location>
        <position position="181"/>
    </location>
</feature>
<dbReference type="InterPro" id="IPR036397">
    <property type="entry name" value="RNaseH_sf"/>
</dbReference>
<dbReference type="GO" id="GO:0015074">
    <property type="term" value="P:DNA integration"/>
    <property type="evidence" value="ECO:0007669"/>
    <property type="project" value="InterPro"/>
</dbReference>
<evidence type="ECO:0000313" key="2">
    <source>
        <dbReference type="EMBL" id="TYA37970.1"/>
    </source>
</evidence>
<feature type="domain" description="Integrase catalytic" evidence="1">
    <location>
        <begin position="31"/>
        <end position="181"/>
    </location>
</feature>
<accession>A0AB74N2P5</accession>
<dbReference type="Pfam" id="PF00665">
    <property type="entry name" value="rve"/>
    <property type="match status" value="1"/>
</dbReference>
<evidence type="ECO:0000313" key="3">
    <source>
        <dbReference type="Proteomes" id="UP000323012"/>
    </source>
</evidence>
<dbReference type="InterPro" id="IPR048020">
    <property type="entry name" value="Transpos_IS3"/>
</dbReference>
<dbReference type="PANTHER" id="PTHR46889">
    <property type="entry name" value="TRANSPOSASE INSF FOR INSERTION SEQUENCE IS3B-RELATED"/>
    <property type="match status" value="1"/>
</dbReference>
<dbReference type="Gene3D" id="3.30.420.10">
    <property type="entry name" value="Ribonuclease H-like superfamily/Ribonuclease H"/>
    <property type="match status" value="1"/>
</dbReference>
<sequence length="181" mass="21303">MKQQGLFSKQPQKWQNRNKENGQIFTNHLNREFTPNADTTVLCGDTTYLKVNGIWCYLTVVINLFNRQVVGWKLSRYHDSELVVEALHHAMLNVKKTAKMIFHSDQGSIYGSKVFCKTVQGYGLTQSMSRRGNCWDNAPMERWFCSFKYEWMQEGGYLTFGLAIDDVRDYVMYYNFVRPHR</sequence>
<dbReference type="Proteomes" id="UP000323012">
    <property type="component" value="Unassembled WGS sequence"/>
</dbReference>
<evidence type="ECO:0000259" key="1">
    <source>
        <dbReference type="PROSITE" id="PS50994"/>
    </source>
</evidence>
<comment type="caution">
    <text evidence="2">The sequence shown here is derived from an EMBL/GenBank/DDBJ whole genome shotgun (WGS) entry which is preliminary data.</text>
</comment>
<proteinExistence type="predicted"/>
<reference evidence="2 3" key="1">
    <citation type="submission" date="2019-08" db="EMBL/GenBank/DDBJ databases">
        <title>Whole genome sequencing of Aggregatibacter actinomycetemcomitans cultured from blood stream infections in Denmark reveals a novel phylogenetic lineage expressing serotype a membrane O polysaccharide.</title>
        <authorList>
            <person name="Nedergaard S."/>
            <person name="Kobel C.M."/>
            <person name="Nielsen M.B."/>
            <person name="Moeller R.T."/>
            <person name="Jensen A.B."/>
            <person name="Noerskov-Lauritsen N."/>
        </authorList>
    </citation>
    <scope>NUCLEOTIDE SEQUENCE [LARGE SCALE GENOMIC DNA]</scope>
    <source>
        <strain evidence="2 3">PN_563</strain>
    </source>
</reference>
<dbReference type="InterPro" id="IPR012337">
    <property type="entry name" value="RNaseH-like_sf"/>
</dbReference>
<dbReference type="GO" id="GO:0003676">
    <property type="term" value="F:nucleic acid binding"/>
    <property type="evidence" value="ECO:0007669"/>
    <property type="project" value="InterPro"/>
</dbReference>
<dbReference type="PANTHER" id="PTHR46889:SF4">
    <property type="entry name" value="TRANSPOSASE INSO FOR INSERTION SEQUENCE ELEMENT IS911B-RELATED"/>
    <property type="match status" value="1"/>
</dbReference>
<protein>
    <submittedName>
        <fullName evidence="2">IS3 family transposase</fullName>
    </submittedName>
</protein>
<organism evidence="2 3">
    <name type="scientific">Aggregatibacter actinomycetemcomitans</name>
    <name type="common">Actinobacillus actinomycetemcomitans</name>
    <name type="synonym">Haemophilus actinomycetemcomitans</name>
    <dbReference type="NCBI Taxonomy" id="714"/>
    <lineage>
        <taxon>Bacteria</taxon>
        <taxon>Pseudomonadati</taxon>
        <taxon>Pseudomonadota</taxon>
        <taxon>Gammaproteobacteria</taxon>
        <taxon>Pasteurellales</taxon>
        <taxon>Pasteurellaceae</taxon>
        <taxon>Aggregatibacter</taxon>
    </lineage>
</organism>
<dbReference type="EMBL" id="VSED01000077">
    <property type="protein sequence ID" value="TYA37970.1"/>
    <property type="molecule type" value="Genomic_DNA"/>
</dbReference>
<dbReference type="PROSITE" id="PS50994">
    <property type="entry name" value="INTEGRASE"/>
    <property type="match status" value="1"/>
</dbReference>
<gene>
    <name evidence="2" type="ORF">FXB79_11340</name>
</gene>